<gene>
    <name evidence="4" type="ORF">FA15DRAFT_662569</name>
</gene>
<dbReference type="Gene3D" id="1.10.1000.11">
    <property type="entry name" value="Arf Nucleotide-binding Site Opener,domain 2"/>
    <property type="match status" value="1"/>
</dbReference>
<dbReference type="SUPFAM" id="SSF48425">
    <property type="entry name" value="Sec7 domain"/>
    <property type="match status" value="1"/>
</dbReference>
<accession>A0A5C3LCU2</accession>
<dbReference type="SMART" id="SM00233">
    <property type="entry name" value="PH"/>
    <property type="match status" value="1"/>
</dbReference>
<dbReference type="Pfam" id="PF15410">
    <property type="entry name" value="PH_9"/>
    <property type="match status" value="1"/>
</dbReference>
<dbReference type="SUPFAM" id="SSF50729">
    <property type="entry name" value="PH domain-like"/>
    <property type="match status" value="1"/>
</dbReference>
<dbReference type="AlphaFoldDB" id="A0A5C3LCU2"/>
<feature type="domain" description="SEC7" evidence="3">
    <location>
        <begin position="429"/>
        <end position="569"/>
    </location>
</feature>
<dbReference type="Gene3D" id="2.30.29.30">
    <property type="entry name" value="Pleckstrin-homology domain (PH domain)/Phosphotyrosine-binding domain (PTB)"/>
    <property type="match status" value="1"/>
</dbReference>
<feature type="domain" description="PH" evidence="2">
    <location>
        <begin position="704"/>
        <end position="829"/>
    </location>
</feature>
<feature type="region of interest" description="Disordered" evidence="1">
    <location>
        <begin position="1"/>
        <end position="58"/>
    </location>
</feature>
<evidence type="ECO:0000256" key="1">
    <source>
        <dbReference type="SAM" id="MobiDB-lite"/>
    </source>
</evidence>
<feature type="compositionally biased region" description="Polar residues" evidence="1">
    <location>
        <begin position="316"/>
        <end position="327"/>
    </location>
</feature>
<dbReference type="GO" id="GO:0005085">
    <property type="term" value="F:guanyl-nucleotide exchange factor activity"/>
    <property type="evidence" value="ECO:0007669"/>
    <property type="project" value="InterPro"/>
</dbReference>
<feature type="compositionally biased region" description="Basic and acidic residues" evidence="1">
    <location>
        <begin position="215"/>
        <end position="228"/>
    </location>
</feature>
<dbReference type="OrthoDB" id="430364at2759"/>
<dbReference type="InterPro" id="IPR041681">
    <property type="entry name" value="PH_9"/>
</dbReference>
<dbReference type="PROSITE" id="PS50003">
    <property type="entry name" value="PH_DOMAIN"/>
    <property type="match status" value="1"/>
</dbReference>
<name>A0A5C3LCU2_COPMA</name>
<dbReference type="Pfam" id="PF01369">
    <property type="entry name" value="Sec7"/>
    <property type="match status" value="1"/>
</dbReference>
<dbReference type="Proteomes" id="UP000307440">
    <property type="component" value="Unassembled WGS sequence"/>
</dbReference>
<evidence type="ECO:0000259" key="2">
    <source>
        <dbReference type="PROSITE" id="PS50003"/>
    </source>
</evidence>
<sequence>MLQESTNGFSEIHKASANLNGLPPPPPYTEDDPRKLISRETTTSQVVTTTTTTTTTTRQTKTLVHSASAVFNHSKRLEANESAGPSRFLVVDKALPPIPRSGSLSFDLPTRPATSSAAFQPSFSRSVSSLTRPTLDAEIFKAVFPASVSGPNVANTRQDRKPMGEKEAPWADGLQAFPSFEQDKESNTLKDGFRRRSRGISFGALSFLSMTTADVKGKGKESGKDRNILESPRSAQNSPKVLSRKPSFWSKPKATTPLDTAPPLPKPAATQQPPQLPPLPDLSSLSAFGLDETPRLATEVKLKHPTLRTSRRHSTDSLSVHISSQPIPTRKPYAFNHLRPQASHPSLLLHPTQQSSSLDQTFSPPQNGPSLADLPRRQRAQTNPGTTLQSPNTMSSTSREPKSAAVPHFKPNPTKIPRPFSDSESPDAYLARVRTVVGKGELASILASSAEQVYVEALQTYLREFNFHNDPLDIALRKLLMEVGLPRETQQIDRVIQAFSDRYLECNTGLFSEEDNAYIIAFSLIMLHTDAFNKSNRTKMNKADYIKNTTIPGVYPEVLGCFYDNIVFSPFIFIEDPLDFAHAGISPDAPRRRTPSNQPAAGILAKSKIDPYYLITNDLLESMRAEMDKIISVEDPFSFEGVLNNWDNQALQEAFSNARLLQIEIPSTRSFFHIGITSEPTSGPLGENSELPPSPLSPSAMTLKVTKVGLLNRKDDITGRGKRAAVRKWRQWSVLLTGSQLLFFRDTSMVDKLVDWFGSCTDEGSTFGEPFKPDEVLSVKDAIAVFDKSYTKHDNTFRFILADGRQILFQATDINDMNDWLSKINYATAFKSAGVKMRPTVMSNLDVRLTGVAAATSHLHDLQVNTAPIGSPSSWDSRAPRELMGMLRGTALDERPKLKHRLTILQSDSLDLDTLSTLQTAKTDQFETTFNQVKDNLAQADSPWMCESPIAAVDLPLSPLQSNLTERTLSRTDIIKQKVQELKKRQQEVQSQLDSETRFLRNVAILRPLQKATRNKLLSAVQAFVGSRRLTPLRIDSQRLACHIFVLIEDLEAEAKSLGAMKNEALNVAKQALEHRRHLAIPRMTISVPESDGFAEVVTPSHRVSRSWSNSSVAESFHSALDFGSEWLPDDGDNTSTSISHTPSPFLDSPRPSTSSSPSGVIQMGYRNGTHEQFSFSSLTGATHKEFVPQITAFGKEEEPEEAEPWNKTRAAKRVSLIRVPSSVTFTAPKRVPSHN</sequence>
<dbReference type="SMART" id="SM00222">
    <property type="entry name" value="Sec7"/>
    <property type="match status" value="1"/>
</dbReference>
<dbReference type="InterPro" id="IPR001849">
    <property type="entry name" value="PH_domain"/>
</dbReference>
<feature type="compositionally biased region" description="Polar residues" evidence="1">
    <location>
        <begin position="380"/>
        <end position="398"/>
    </location>
</feature>
<dbReference type="EMBL" id="ML210146">
    <property type="protein sequence ID" value="TFK30578.1"/>
    <property type="molecule type" value="Genomic_DNA"/>
</dbReference>
<dbReference type="InterPro" id="IPR011993">
    <property type="entry name" value="PH-like_dom_sf"/>
</dbReference>
<proteinExistence type="predicted"/>
<feature type="compositionally biased region" description="Low complexity" evidence="1">
    <location>
        <begin position="1149"/>
        <end position="1159"/>
    </location>
</feature>
<protein>
    <submittedName>
        <fullName evidence="4">Uncharacterized protein</fullName>
    </submittedName>
</protein>
<keyword evidence="5" id="KW-1185">Reference proteome</keyword>
<dbReference type="PANTHER" id="PTHR10663:SF405">
    <property type="entry name" value="ARF GUANINE NUCLEOTIDE EXCHANGE FACTOR SYT1"/>
    <property type="match status" value="1"/>
</dbReference>
<dbReference type="PANTHER" id="PTHR10663">
    <property type="entry name" value="GUANYL-NUCLEOTIDE EXCHANGE FACTOR"/>
    <property type="match status" value="1"/>
</dbReference>
<evidence type="ECO:0000313" key="5">
    <source>
        <dbReference type="Proteomes" id="UP000307440"/>
    </source>
</evidence>
<feature type="compositionally biased region" description="Low complexity" evidence="1">
    <location>
        <begin position="41"/>
        <end position="58"/>
    </location>
</feature>
<reference evidence="4 5" key="1">
    <citation type="journal article" date="2019" name="Nat. Ecol. Evol.">
        <title>Megaphylogeny resolves global patterns of mushroom evolution.</title>
        <authorList>
            <person name="Varga T."/>
            <person name="Krizsan K."/>
            <person name="Foldi C."/>
            <person name="Dima B."/>
            <person name="Sanchez-Garcia M."/>
            <person name="Sanchez-Ramirez S."/>
            <person name="Szollosi G.J."/>
            <person name="Szarkandi J.G."/>
            <person name="Papp V."/>
            <person name="Albert L."/>
            <person name="Andreopoulos W."/>
            <person name="Angelini C."/>
            <person name="Antonin V."/>
            <person name="Barry K.W."/>
            <person name="Bougher N.L."/>
            <person name="Buchanan P."/>
            <person name="Buyck B."/>
            <person name="Bense V."/>
            <person name="Catcheside P."/>
            <person name="Chovatia M."/>
            <person name="Cooper J."/>
            <person name="Damon W."/>
            <person name="Desjardin D."/>
            <person name="Finy P."/>
            <person name="Geml J."/>
            <person name="Haridas S."/>
            <person name="Hughes K."/>
            <person name="Justo A."/>
            <person name="Karasinski D."/>
            <person name="Kautmanova I."/>
            <person name="Kiss B."/>
            <person name="Kocsube S."/>
            <person name="Kotiranta H."/>
            <person name="LaButti K.M."/>
            <person name="Lechner B.E."/>
            <person name="Liimatainen K."/>
            <person name="Lipzen A."/>
            <person name="Lukacs Z."/>
            <person name="Mihaltcheva S."/>
            <person name="Morgado L.N."/>
            <person name="Niskanen T."/>
            <person name="Noordeloos M.E."/>
            <person name="Ohm R.A."/>
            <person name="Ortiz-Santana B."/>
            <person name="Ovrebo C."/>
            <person name="Racz N."/>
            <person name="Riley R."/>
            <person name="Savchenko A."/>
            <person name="Shiryaev A."/>
            <person name="Soop K."/>
            <person name="Spirin V."/>
            <person name="Szebenyi C."/>
            <person name="Tomsovsky M."/>
            <person name="Tulloss R.E."/>
            <person name="Uehling J."/>
            <person name="Grigoriev I.V."/>
            <person name="Vagvolgyi C."/>
            <person name="Papp T."/>
            <person name="Martin F.M."/>
            <person name="Miettinen O."/>
            <person name="Hibbett D.S."/>
            <person name="Nagy L.G."/>
        </authorList>
    </citation>
    <scope>NUCLEOTIDE SEQUENCE [LARGE SCALE GENOMIC DNA]</scope>
    <source>
        <strain evidence="4 5">CBS 121175</strain>
    </source>
</reference>
<feature type="compositionally biased region" description="Basic and acidic residues" evidence="1">
    <location>
        <begin position="292"/>
        <end position="302"/>
    </location>
</feature>
<dbReference type="InterPro" id="IPR000904">
    <property type="entry name" value="Sec7_dom"/>
</dbReference>
<dbReference type="PROSITE" id="PS50190">
    <property type="entry name" value="SEC7"/>
    <property type="match status" value="1"/>
</dbReference>
<feature type="compositionally biased region" description="Polar residues" evidence="1">
    <location>
        <begin position="1134"/>
        <end position="1143"/>
    </location>
</feature>
<dbReference type="GO" id="GO:0032012">
    <property type="term" value="P:regulation of ARF protein signal transduction"/>
    <property type="evidence" value="ECO:0007669"/>
    <property type="project" value="InterPro"/>
</dbReference>
<feature type="compositionally biased region" description="Polar residues" evidence="1">
    <location>
        <begin position="351"/>
        <end position="369"/>
    </location>
</feature>
<dbReference type="InterPro" id="IPR035999">
    <property type="entry name" value="Sec7_dom_sf"/>
</dbReference>
<feature type="region of interest" description="Disordered" evidence="1">
    <location>
        <begin position="1132"/>
        <end position="1160"/>
    </location>
</feature>
<organism evidence="4 5">
    <name type="scientific">Coprinopsis marcescibilis</name>
    <name type="common">Agaric fungus</name>
    <name type="synonym">Psathyrella marcescibilis</name>
    <dbReference type="NCBI Taxonomy" id="230819"/>
    <lineage>
        <taxon>Eukaryota</taxon>
        <taxon>Fungi</taxon>
        <taxon>Dikarya</taxon>
        <taxon>Basidiomycota</taxon>
        <taxon>Agaricomycotina</taxon>
        <taxon>Agaricomycetes</taxon>
        <taxon>Agaricomycetidae</taxon>
        <taxon>Agaricales</taxon>
        <taxon>Agaricineae</taxon>
        <taxon>Psathyrellaceae</taxon>
        <taxon>Coprinopsis</taxon>
    </lineage>
</organism>
<dbReference type="InterPro" id="IPR023394">
    <property type="entry name" value="Sec7_C_sf"/>
</dbReference>
<evidence type="ECO:0000259" key="3">
    <source>
        <dbReference type="PROSITE" id="PS50190"/>
    </source>
</evidence>
<feature type="compositionally biased region" description="Basic residues" evidence="1">
    <location>
        <begin position="303"/>
        <end position="312"/>
    </location>
</feature>
<dbReference type="STRING" id="230819.A0A5C3LCU2"/>
<feature type="region of interest" description="Disordered" evidence="1">
    <location>
        <begin position="214"/>
        <end position="332"/>
    </location>
</feature>
<feature type="region of interest" description="Disordered" evidence="1">
    <location>
        <begin position="347"/>
        <end position="424"/>
    </location>
</feature>
<evidence type="ECO:0000313" key="4">
    <source>
        <dbReference type="EMBL" id="TFK30578.1"/>
    </source>
</evidence>